<dbReference type="STRING" id="652787.SAMN05216490_2241"/>
<evidence type="ECO:0000256" key="1">
    <source>
        <dbReference type="SAM" id="Phobius"/>
    </source>
</evidence>
<organism evidence="3 4">
    <name type="scientific">Mucilaginibacter mallensis</name>
    <dbReference type="NCBI Taxonomy" id="652787"/>
    <lineage>
        <taxon>Bacteria</taxon>
        <taxon>Pseudomonadati</taxon>
        <taxon>Bacteroidota</taxon>
        <taxon>Sphingobacteriia</taxon>
        <taxon>Sphingobacteriales</taxon>
        <taxon>Sphingobacteriaceae</taxon>
        <taxon>Mucilaginibacter</taxon>
    </lineage>
</organism>
<sequence length="351" mass="40845">MKTLKLENLKLHVIFWAIFIVYELAVSFSFGGKFTTFPDYAGHYLLNIGLFYFNAHLVFPTAINRKRKSYFILALLIVAELVLYMMLKFLLTNLLVGFNFQISRLITNTWSFFVESIWRAIYFIGLSTGYWFALSTIQDRKTIDNLENINVRNELQNQILEKTLLSTENAYLRSQINPHFLLNTLNFLYNSVSKLSEETADSILLLSDIMRYALTNADEDGKVKLESEVEHINSFIKLNQARFSQRLNIDFRIEGNPDGLRIIPLVLITLAENVLKYGDLLADEYPAKIFVLIEGYNLTFITQNRKRKTVHDHGYGIGINNVKDRLAMYYKYELTIEDSETEYKSILKIEL</sequence>
<dbReference type="PANTHER" id="PTHR34220">
    <property type="entry name" value="SENSOR HISTIDINE KINASE YPDA"/>
    <property type="match status" value="1"/>
</dbReference>
<proteinExistence type="predicted"/>
<evidence type="ECO:0000313" key="4">
    <source>
        <dbReference type="Proteomes" id="UP000199679"/>
    </source>
</evidence>
<dbReference type="RefSeq" id="WP_091372403.1">
    <property type="nucleotide sequence ID" value="NZ_LT629740.1"/>
</dbReference>
<dbReference type="AlphaFoldDB" id="A0A1H1WR60"/>
<gene>
    <name evidence="3" type="ORF">SAMN05216490_2241</name>
</gene>
<dbReference type="PANTHER" id="PTHR34220:SF7">
    <property type="entry name" value="SENSOR HISTIDINE KINASE YPDA"/>
    <property type="match status" value="1"/>
</dbReference>
<keyword evidence="3" id="KW-0418">Kinase</keyword>
<keyword evidence="1" id="KW-1133">Transmembrane helix</keyword>
<keyword evidence="1" id="KW-0812">Transmembrane</keyword>
<feature type="transmembrane region" description="Helical" evidence="1">
    <location>
        <begin position="12"/>
        <end position="32"/>
    </location>
</feature>
<feature type="transmembrane region" description="Helical" evidence="1">
    <location>
        <begin position="70"/>
        <end position="96"/>
    </location>
</feature>
<evidence type="ECO:0000259" key="2">
    <source>
        <dbReference type="Pfam" id="PF06580"/>
    </source>
</evidence>
<dbReference type="InterPro" id="IPR050640">
    <property type="entry name" value="Bact_2-comp_sensor_kinase"/>
</dbReference>
<protein>
    <submittedName>
        <fullName evidence="3">Histidine kinase</fullName>
    </submittedName>
</protein>
<feature type="transmembrane region" description="Helical" evidence="1">
    <location>
        <begin position="116"/>
        <end position="134"/>
    </location>
</feature>
<feature type="transmembrane region" description="Helical" evidence="1">
    <location>
        <begin position="44"/>
        <end position="63"/>
    </location>
</feature>
<dbReference type="GO" id="GO:0000155">
    <property type="term" value="F:phosphorelay sensor kinase activity"/>
    <property type="evidence" value="ECO:0007669"/>
    <property type="project" value="InterPro"/>
</dbReference>
<reference evidence="3 4" key="1">
    <citation type="submission" date="2016-10" db="EMBL/GenBank/DDBJ databases">
        <authorList>
            <person name="de Groot N.N."/>
        </authorList>
    </citation>
    <scope>NUCLEOTIDE SEQUENCE [LARGE SCALE GENOMIC DNA]</scope>
    <source>
        <strain evidence="3 4">MP1X4</strain>
    </source>
</reference>
<evidence type="ECO:0000313" key="3">
    <source>
        <dbReference type="EMBL" id="SDS98816.1"/>
    </source>
</evidence>
<keyword evidence="1" id="KW-0472">Membrane</keyword>
<dbReference type="Proteomes" id="UP000199679">
    <property type="component" value="Chromosome I"/>
</dbReference>
<accession>A0A1H1WR60</accession>
<name>A0A1H1WR60_MUCMA</name>
<dbReference type="OrthoDB" id="9792992at2"/>
<dbReference type="Pfam" id="PF06580">
    <property type="entry name" value="His_kinase"/>
    <property type="match status" value="1"/>
</dbReference>
<keyword evidence="3" id="KW-0808">Transferase</keyword>
<keyword evidence="4" id="KW-1185">Reference proteome</keyword>
<dbReference type="GO" id="GO:0016020">
    <property type="term" value="C:membrane"/>
    <property type="evidence" value="ECO:0007669"/>
    <property type="project" value="InterPro"/>
</dbReference>
<dbReference type="EMBL" id="LT629740">
    <property type="protein sequence ID" value="SDS98816.1"/>
    <property type="molecule type" value="Genomic_DNA"/>
</dbReference>
<feature type="domain" description="Signal transduction histidine kinase internal region" evidence="2">
    <location>
        <begin position="168"/>
        <end position="247"/>
    </location>
</feature>
<dbReference type="InterPro" id="IPR010559">
    <property type="entry name" value="Sig_transdc_His_kin_internal"/>
</dbReference>